<dbReference type="AlphaFoldDB" id="A0AA39IBV1"/>
<comment type="caution">
    <text evidence="1">The sequence shown here is derived from an EMBL/GenBank/DDBJ whole genome shotgun (WGS) entry which is preliminary data.</text>
</comment>
<protein>
    <submittedName>
        <fullName evidence="1">Uncharacterized protein</fullName>
    </submittedName>
</protein>
<dbReference type="EMBL" id="JAUEPT010000539">
    <property type="protein sequence ID" value="KAK0421551.1"/>
    <property type="molecule type" value="Genomic_DNA"/>
</dbReference>
<reference evidence="1" key="1">
    <citation type="submission" date="2023-06" db="EMBL/GenBank/DDBJ databases">
        <authorList>
            <consortium name="Lawrence Berkeley National Laboratory"/>
            <person name="Ahrendt S."/>
            <person name="Sahu N."/>
            <person name="Indic B."/>
            <person name="Wong-Bajracharya J."/>
            <person name="Merenyi Z."/>
            <person name="Ke H.-M."/>
            <person name="Monk M."/>
            <person name="Kocsube S."/>
            <person name="Drula E."/>
            <person name="Lipzen A."/>
            <person name="Balint B."/>
            <person name="Henrissat B."/>
            <person name="Andreopoulos B."/>
            <person name="Martin F.M."/>
            <person name="Harder C.B."/>
            <person name="Rigling D."/>
            <person name="Ford K.L."/>
            <person name="Foster G.D."/>
            <person name="Pangilinan J."/>
            <person name="Papanicolaou A."/>
            <person name="Barry K."/>
            <person name="LaButti K."/>
            <person name="Viragh M."/>
            <person name="Koriabine M."/>
            <person name="Yan M."/>
            <person name="Riley R."/>
            <person name="Champramary S."/>
            <person name="Plett K.L."/>
            <person name="Tsai I.J."/>
            <person name="Slot J."/>
            <person name="Sipos G."/>
            <person name="Plett J."/>
            <person name="Nagy L.G."/>
            <person name="Grigoriev I.V."/>
        </authorList>
    </citation>
    <scope>NUCLEOTIDE SEQUENCE</scope>
    <source>
        <strain evidence="1">FPL87.14</strain>
    </source>
</reference>
<accession>A0AA39IBV1</accession>
<dbReference type="Proteomes" id="UP001175226">
    <property type="component" value="Unassembled WGS sequence"/>
</dbReference>
<gene>
    <name evidence="1" type="ORF">EV421DRAFT_1916997</name>
</gene>
<evidence type="ECO:0000313" key="2">
    <source>
        <dbReference type="Proteomes" id="UP001175226"/>
    </source>
</evidence>
<evidence type="ECO:0000313" key="1">
    <source>
        <dbReference type="EMBL" id="KAK0421551.1"/>
    </source>
</evidence>
<name>A0AA39IBV1_9AGAR</name>
<keyword evidence="2" id="KW-1185">Reference proteome</keyword>
<sequence>MQPIYTPQLRADSQNRYSQVDSHCQEGRNGCDSLHATLNKEGITHSNTDSPSGSKAPVKFAVTAGRVLQPVLYVVGSQALSIHRQRVTKFALEKEEGYGKEAFVLCRSRFSSPTLLHHWITGVEGPSTWTSTPYCVLRSNNPRYNRLSSNGLAFWHHPTKIDPPSVIIFETMYSHLKSDSSAQYQYSIPLSAIP</sequence>
<organism evidence="1 2">
    <name type="scientific">Armillaria borealis</name>
    <dbReference type="NCBI Taxonomy" id="47425"/>
    <lineage>
        <taxon>Eukaryota</taxon>
        <taxon>Fungi</taxon>
        <taxon>Dikarya</taxon>
        <taxon>Basidiomycota</taxon>
        <taxon>Agaricomycotina</taxon>
        <taxon>Agaricomycetes</taxon>
        <taxon>Agaricomycetidae</taxon>
        <taxon>Agaricales</taxon>
        <taxon>Marasmiineae</taxon>
        <taxon>Physalacriaceae</taxon>
        <taxon>Armillaria</taxon>
    </lineage>
</organism>
<proteinExistence type="predicted"/>